<accession>A0A367R1I2</accession>
<protein>
    <submittedName>
        <fullName evidence="1">Uncharacterized protein</fullName>
    </submittedName>
</protein>
<proteinExistence type="predicted"/>
<keyword evidence="2" id="KW-1185">Reference proteome</keyword>
<comment type="caution">
    <text evidence="1">The sequence shown here is derived from an EMBL/GenBank/DDBJ whole genome shotgun (WGS) entry which is preliminary data.</text>
</comment>
<reference evidence="1" key="1">
    <citation type="submission" date="2016-04" db="EMBL/GenBank/DDBJ databases">
        <authorList>
            <person name="Tabuchi Yagui T.R."/>
        </authorList>
    </citation>
    <scope>NUCLEOTIDE SEQUENCE [LARGE SCALE GENOMIC DNA]</scope>
    <source>
        <strain evidence="1">NIES-26</strain>
    </source>
</reference>
<dbReference type="Proteomes" id="UP000252107">
    <property type="component" value="Unassembled WGS sequence"/>
</dbReference>
<evidence type="ECO:0000313" key="2">
    <source>
        <dbReference type="Proteomes" id="UP000252107"/>
    </source>
</evidence>
<dbReference type="EMBL" id="LXQD01000293">
    <property type="protein sequence ID" value="RCJ29453.1"/>
    <property type="molecule type" value="Genomic_DNA"/>
</dbReference>
<evidence type="ECO:0000313" key="1">
    <source>
        <dbReference type="EMBL" id="RCJ29453.1"/>
    </source>
</evidence>
<sequence>MFVQRDDQVTGLINLLSLALRLLTIIEFVVRRQLIAIEVNSLAGLYPEHPNKRTDKPTAERLLRAFSNLTLTIIEVRGQRFGYVPPLNPLQQEIISLLGLSPDIYSNLVDNSS</sequence>
<gene>
    <name evidence="1" type="ORF">A6770_22250</name>
</gene>
<dbReference type="AlphaFoldDB" id="A0A367R1I2"/>
<name>A0A367R1I2_9NOSO</name>
<organism evidence="1 2">
    <name type="scientific">Nostoc minutum NIES-26</name>
    <dbReference type="NCBI Taxonomy" id="1844469"/>
    <lineage>
        <taxon>Bacteria</taxon>
        <taxon>Bacillati</taxon>
        <taxon>Cyanobacteriota</taxon>
        <taxon>Cyanophyceae</taxon>
        <taxon>Nostocales</taxon>
        <taxon>Nostocaceae</taxon>
        <taxon>Nostoc</taxon>
    </lineage>
</organism>